<dbReference type="STRING" id="1166018.FAES_1720"/>
<sequence length="293" mass="31029">MQTLSTFGSTNRFWVILFAISLALLAGSCKKPADVLPAEIDPANASLLSQVLIMPSGTQTQAGDAPSPTTSSGTPVVNSPYTTVISSNGSTAPLTYTYQNVSGNLAGCYVQVVGADRYFRIPYGSNSSASGRLSLPVGIPTNVLDGQFTLAFCVYDANGRVSAPVTVTINVLRLGTGAIQVSLSWDDDTDQDLYVTDPANEIISYRNTSSSSGGALDRDDTSGYGPENIFWTQNAPDGRYQVRVNAYRAATQTNFYVTVSYPGGSKSFTGNTSFNVRTVNVTTFTKSGSTITF</sequence>
<gene>
    <name evidence="2" type="ORF">FAES_1720</name>
</gene>
<feature type="region of interest" description="Disordered" evidence="1">
    <location>
        <begin position="58"/>
        <end position="78"/>
    </location>
</feature>
<dbReference type="EMBL" id="HE796683">
    <property type="protein sequence ID" value="CCG99730.1"/>
    <property type="molecule type" value="Genomic_DNA"/>
</dbReference>
<accession>I0K6H7</accession>
<dbReference type="eggNOG" id="COG4676">
    <property type="taxonomic scope" value="Bacteria"/>
</dbReference>
<evidence type="ECO:0000313" key="3">
    <source>
        <dbReference type="Proteomes" id="UP000011058"/>
    </source>
</evidence>
<reference evidence="2 3" key="1">
    <citation type="journal article" date="2012" name="J. Bacteriol.">
        <title>Genome Sequence of Fibrella aestuarina BUZ 2T, a Filamentous Marine Bacterium.</title>
        <authorList>
            <person name="Filippini M."/>
            <person name="Qi W."/>
            <person name="Blom J."/>
            <person name="Goesmann A."/>
            <person name="Smits T.H."/>
            <person name="Bagheri H.C."/>
        </authorList>
    </citation>
    <scope>NUCLEOTIDE SEQUENCE [LARGE SCALE GENOMIC DNA]</scope>
    <source>
        <strain evidence="3">BUZ 2T</strain>
    </source>
</reference>
<dbReference type="AlphaFoldDB" id="I0K6H7"/>
<dbReference type="HOGENOM" id="CLU_949126_0_0_10"/>
<name>I0K6H7_9BACT</name>
<keyword evidence="3" id="KW-1185">Reference proteome</keyword>
<protein>
    <recommendedName>
        <fullName evidence="4">DUF2135 domain-containing protein</fullName>
    </recommendedName>
</protein>
<dbReference type="Proteomes" id="UP000011058">
    <property type="component" value="Chromosome"/>
</dbReference>
<evidence type="ECO:0000313" key="2">
    <source>
        <dbReference type="EMBL" id="CCG99730.1"/>
    </source>
</evidence>
<proteinExistence type="predicted"/>
<evidence type="ECO:0008006" key="4">
    <source>
        <dbReference type="Google" id="ProtNLM"/>
    </source>
</evidence>
<dbReference type="RefSeq" id="WP_015330829.1">
    <property type="nucleotide sequence ID" value="NC_020054.1"/>
</dbReference>
<dbReference type="OrthoDB" id="266279at2"/>
<evidence type="ECO:0000256" key="1">
    <source>
        <dbReference type="SAM" id="MobiDB-lite"/>
    </source>
</evidence>
<dbReference type="Gene3D" id="2.60.120.380">
    <property type="match status" value="1"/>
</dbReference>
<dbReference type="KEGG" id="fae:FAES_1720"/>
<organism evidence="2 3">
    <name type="scientific">Fibrella aestuarina BUZ 2</name>
    <dbReference type="NCBI Taxonomy" id="1166018"/>
    <lineage>
        <taxon>Bacteria</taxon>
        <taxon>Pseudomonadati</taxon>
        <taxon>Bacteroidota</taxon>
        <taxon>Cytophagia</taxon>
        <taxon>Cytophagales</taxon>
        <taxon>Spirosomataceae</taxon>
        <taxon>Fibrella</taxon>
    </lineage>
</organism>